<evidence type="ECO:0000313" key="4">
    <source>
        <dbReference type="EMBL" id="EAU66907.1"/>
    </source>
</evidence>
<accession>Q093M1</accession>
<dbReference type="Proteomes" id="UP000001351">
    <property type="component" value="Chromosome"/>
</dbReference>
<dbReference type="SUPFAM" id="SSF63829">
    <property type="entry name" value="Calcium-dependent phosphotriesterase"/>
    <property type="match status" value="1"/>
</dbReference>
<dbReference type="Gene3D" id="2.120.10.30">
    <property type="entry name" value="TolB, C-terminal domain"/>
    <property type="match status" value="1"/>
</dbReference>
<evidence type="ECO:0000313" key="6">
    <source>
        <dbReference type="Proteomes" id="UP000032702"/>
    </source>
</evidence>
<gene>
    <name evidence="3" type="ordered locus">STAUR_4942</name>
    <name evidence="4" type="ORF">STIAU_0077</name>
</gene>
<evidence type="ECO:0000256" key="1">
    <source>
        <dbReference type="ARBA" id="ARBA00022737"/>
    </source>
</evidence>
<dbReference type="InterPro" id="IPR001258">
    <property type="entry name" value="NHL_repeat"/>
</dbReference>
<dbReference type="Proteomes" id="UP000032702">
    <property type="component" value="Unassembled WGS sequence"/>
</dbReference>
<organism evidence="4 6">
    <name type="scientific">Stigmatella aurantiaca (strain DW4/3-1)</name>
    <dbReference type="NCBI Taxonomy" id="378806"/>
    <lineage>
        <taxon>Bacteria</taxon>
        <taxon>Pseudomonadati</taxon>
        <taxon>Myxococcota</taxon>
        <taxon>Myxococcia</taxon>
        <taxon>Myxococcales</taxon>
        <taxon>Cystobacterineae</taxon>
        <taxon>Archangiaceae</taxon>
        <taxon>Stigmatella</taxon>
    </lineage>
</organism>
<dbReference type="RefSeq" id="WP_002613509.1">
    <property type="nucleotide sequence ID" value="NC_014623.1"/>
</dbReference>
<evidence type="ECO:0000256" key="2">
    <source>
        <dbReference type="PROSITE-ProRule" id="PRU00504"/>
    </source>
</evidence>
<dbReference type="PROSITE" id="PS51125">
    <property type="entry name" value="NHL"/>
    <property type="match status" value="1"/>
</dbReference>
<dbReference type="EMBL" id="CP002271">
    <property type="protein sequence ID" value="ADO72720.1"/>
    <property type="molecule type" value="Genomic_DNA"/>
</dbReference>
<keyword evidence="1" id="KW-0677">Repeat</keyword>
<evidence type="ECO:0000313" key="3">
    <source>
        <dbReference type="EMBL" id="ADO72720.1"/>
    </source>
</evidence>
<reference evidence="4 6" key="1">
    <citation type="submission" date="2006-04" db="EMBL/GenBank/DDBJ databases">
        <authorList>
            <person name="Nierman W.C."/>
        </authorList>
    </citation>
    <scope>NUCLEOTIDE SEQUENCE [LARGE SCALE GENOMIC DNA]</scope>
    <source>
        <strain evidence="4 6">DW4/3-1</strain>
    </source>
</reference>
<dbReference type="STRING" id="378806.STAUR_4942"/>
<protein>
    <submittedName>
        <fullName evidence="3">Conserved uncharacterized protein</fullName>
    </submittedName>
</protein>
<dbReference type="KEGG" id="sur:STAUR_4942"/>
<dbReference type="HOGENOM" id="CLU_865793_0_0_7"/>
<dbReference type="InterPro" id="IPR011042">
    <property type="entry name" value="6-blade_b-propeller_TolB-like"/>
</dbReference>
<keyword evidence="5" id="KW-1185">Reference proteome</keyword>
<dbReference type="OrthoDB" id="9768084at2"/>
<feature type="repeat" description="NHL" evidence="2">
    <location>
        <begin position="136"/>
        <end position="167"/>
    </location>
</feature>
<dbReference type="EMBL" id="AAMD01000044">
    <property type="protein sequence ID" value="EAU66907.1"/>
    <property type="molecule type" value="Genomic_DNA"/>
</dbReference>
<evidence type="ECO:0000313" key="5">
    <source>
        <dbReference type="Proteomes" id="UP000001351"/>
    </source>
</evidence>
<proteinExistence type="predicted"/>
<reference evidence="3 5" key="2">
    <citation type="journal article" date="2011" name="Mol. Biol. Evol.">
        <title>Comparative genomic analysis of fruiting body formation in Myxococcales.</title>
        <authorList>
            <person name="Huntley S."/>
            <person name="Hamann N."/>
            <person name="Wegener-Feldbrugge S."/>
            <person name="Treuner-Lange A."/>
            <person name="Kube M."/>
            <person name="Reinhardt R."/>
            <person name="Klages S."/>
            <person name="Muller R."/>
            <person name="Ronning C.M."/>
            <person name="Nierman W.C."/>
            <person name="Sogaard-Andersen L."/>
        </authorList>
    </citation>
    <scope>NUCLEOTIDE SEQUENCE [LARGE SCALE GENOMIC DNA]</scope>
    <source>
        <strain evidence="3 5">DW4/3-1</strain>
    </source>
</reference>
<dbReference type="PROSITE" id="PS51257">
    <property type="entry name" value="PROKAR_LIPOPROTEIN"/>
    <property type="match status" value="1"/>
</dbReference>
<dbReference type="AlphaFoldDB" id="Q093M1"/>
<name>Q093M1_STIAD</name>
<sequence>MTLHRAVILAVLGVGCAAQQRPREVSEDAPAPVSQVLAFDMAQGQFPEGLAVRGGDAYVGMAPTGQVLRISASGAVTPYGRWPSIPPNAGFLTGLVFDAEGNLYAGLASYSPQLRTGIYRLAAQAEEATLFASHPELAFPNGLEFDAKGRLFVTDSATGAVFVFGPEGQGEKWAAAPSLLGDNAFCGTAEIPFPIGANGLTFEGDSVLVVSSDRASLVRIPVKPDGSAGTPELVLGPDCKGFFGADDVLRDPKDGSLWVSMNRANRILRITPDKRIHAIEADGLFDGPASLAIAEHEGRRWMYVTNFGFMTAGRGGIPRLGLLRFPLSGPE</sequence>
<dbReference type="eggNOG" id="COG3386">
    <property type="taxonomic scope" value="Bacteria"/>
</dbReference>